<sequence>MTAYLTDDARWDAMRAKDRAAEGAFYIGVRTTGVYCVASCGGRPLRKNVAFYATREDARADGLRACLRCKPDLNRETLRWAVGETSLGLALVARSDAGLRLVTLGDDAEALKADLEKRFKHARIVPDADALASDLKAVAALVDHPDHHLDLAIDAQGTDLQKAVWAALREIPAGQTASYGDIARAIGRPSAFRAVAQACGANPLAVITPCHRVVRADGGLSGYRWGVERKRALLARELAREAA</sequence>
<dbReference type="GO" id="GO:0003908">
    <property type="term" value="F:methylated-DNA-[protein]-cysteine S-methyltransferase activity"/>
    <property type="evidence" value="ECO:0007669"/>
    <property type="project" value="UniProtKB-EC"/>
</dbReference>
<dbReference type="SUPFAM" id="SSF57884">
    <property type="entry name" value="Ada DNA repair protein, N-terminal domain (N-Ada 10)"/>
    <property type="match status" value="1"/>
</dbReference>
<dbReference type="Gene3D" id="1.10.10.10">
    <property type="entry name" value="Winged helix-like DNA-binding domain superfamily/Winged helix DNA-binding domain"/>
    <property type="match status" value="1"/>
</dbReference>
<dbReference type="PANTHER" id="PTHR10815:SF14">
    <property type="entry name" value="BIFUNCTIONAL TRANSCRIPTIONAL ACTIVATOR_DNA REPAIR ENZYME ADA"/>
    <property type="match status" value="1"/>
</dbReference>
<organism evidence="5 6">
    <name type="scientific">Caulobacter segnis</name>
    <dbReference type="NCBI Taxonomy" id="88688"/>
    <lineage>
        <taxon>Bacteria</taxon>
        <taxon>Pseudomonadati</taxon>
        <taxon>Pseudomonadota</taxon>
        <taxon>Alphaproteobacteria</taxon>
        <taxon>Caulobacterales</taxon>
        <taxon>Caulobacteraceae</taxon>
        <taxon>Caulobacter</taxon>
    </lineage>
</organism>
<dbReference type="PANTHER" id="PTHR10815">
    <property type="entry name" value="METHYLATED-DNA--PROTEIN-CYSTEINE METHYLTRANSFERASE"/>
    <property type="match status" value="1"/>
</dbReference>
<evidence type="ECO:0000256" key="2">
    <source>
        <dbReference type="ARBA" id="ARBA00023159"/>
    </source>
</evidence>
<keyword evidence="1" id="KW-0227">DNA damage</keyword>
<evidence type="ECO:0000259" key="3">
    <source>
        <dbReference type="Pfam" id="PF01035"/>
    </source>
</evidence>
<dbReference type="InterPro" id="IPR014048">
    <property type="entry name" value="MethylDNA_cys_MeTrfase_DNA-bd"/>
</dbReference>
<dbReference type="Gene3D" id="3.40.10.10">
    <property type="entry name" value="DNA Methylphosphotriester Repair Domain"/>
    <property type="match status" value="1"/>
</dbReference>
<dbReference type="Pfam" id="PF01035">
    <property type="entry name" value="DNA_binding_1"/>
    <property type="match status" value="1"/>
</dbReference>
<name>A0ABY4ZV87_9CAUL</name>
<dbReference type="InterPro" id="IPR036388">
    <property type="entry name" value="WH-like_DNA-bd_sf"/>
</dbReference>
<evidence type="ECO:0000313" key="6">
    <source>
        <dbReference type="Proteomes" id="UP001057520"/>
    </source>
</evidence>
<keyword evidence="2" id="KW-0010">Activator</keyword>
<evidence type="ECO:0000313" key="5">
    <source>
        <dbReference type="EMBL" id="USQ96646.1"/>
    </source>
</evidence>
<dbReference type="GO" id="GO:0032259">
    <property type="term" value="P:methylation"/>
    <property type="evidence" value="ECO:0007669"/>
    <property type="project" value="UniProtKB-KW"/>
</dbReference>
<reference evidence="5 6" key="1">
    <citation type="submission" date="2022-04" db="EMBL/GenBank/DDBJ databases">
        <title>Genome sequence of soybean root-associated Caulobacter segnis RL271.</title>
        <authorList>
            <person name="Longley R."/>
            <person name="Bonito G."/>
            <person name="Trigodet F."/>
            <person name="Crosson S."/>
            <person name="Fiebig A."/>
        </authorList>
    </citation>
    <scope>NUCLEOTIDE SEQUENCE [LARGE SCALE GENOMIC DNA]</scope>
    <source>
        <strain evidence="5 6">RL271</strain>
    </source>
</reference>
<dbReference type="Pfam" id="PF02805">
    <property type="entry name" value="Ada_Zn_binding"/>
    <property type="match status" value="1"/>
</dbReference>
<dbReference type="CDD" id="cd06445">
    <property type="entry name" value="ATase"/>
    <property type="match status" value="1"/>
</dbReference>
<dbReference type="InterPro" id="IPR004026">
    <property type="entry name" value="Ada_DNA_repair_Zn-bd"/>
</dbReference>
<dbReference type="InterPro" id="IPR036217">
    <property type="entry name" value="MethylDNA_cys_MeTrfase_DNAb"/>
</dbReference>
<accession>A0ABY4ZV87</accession>
<dbReference type="SUPFAM" id="SSF53155">
    <property type="entry name" value="Methylated DNA-protein cysteine methyltransferase domain"/>
    <property type="match status" value="1"/>
</dbReference>
<dbReference type="EC" id="2.1.1.63" evidence="5"/>
<keyword evidence="6" id="KW-1185">Reference proteome</keyword>
<feature type="domain" description="Methylated-DNA-[protein]-cysteine S-methyltransferase DNA binding" evidence="3">
    <location>
        <begin position="160"/>
        <end position="237"/>
    </location>
</feature>
<protein>
    <submittedName>
        <fullName evidence="5">Methylated-DNA--[protein]-cysteine S-methyltransferase</fullName>
        <ecNumber evidence="5">2.1.1.63</ecNumber>
    </submittedName>
</protein>
<dbReference type="InterPro" id="IPR035451">
    <property type="entry name" value="Ada-like_dom_sf"/>
</dbReference>
<keyword evidence="5" id="KW-0808">Transferase</keyword>
<dbReference type="NCBIfam" id="TIGR00589">
    <property type="entry name" value="ogt"/>
    <property type="match status" value="1"/>
</dbReference>
<dbReference type="InterPro" id="IPR036631">
    <property type="entry name" value="MGMT_N_sf"/>
</dbReference>
<feature type="domain" description="Ada DNA repair metal-binding" evidence="4">
    <location>
        <begin position="9"/>
        <end position="72"/>
    </location>
</feature>
<proteinExistence type="predicted"/>
<dbReference type="EMBL" id="CP096040">
    <property type="protein sequence ID" value="USQ96646.1"/>
    <property type="molecule type" value="Genomic_DNA"/>
</dbReference>
<evidence type="ECO:0000256" key="1">
    <source>
        <dbReference type="ARBA" id="ARBA00022763"/>
    </source>
</evidence>
<dbReference type="SUPFAM" id="SSF46767">
    <property type="entry name" value="Methylated DNA-protein cysteine methyltransferase, C-terminal domain"/>
    <property type="match status" value="1"/>
</dbReference>
<evidence type="ECO:0000259" key="4">
    <source>
        <dbReference type="Pfam" id="PF02805"/>
    </source>
</evidence>
<dbReference type="Gene3D" id="3.30.160.70">
    <property type="entry name" value="Methylated DNA-protein cysteine methyltransferase domain"/>
    <property type="match status" value="1"/>
</dbReference>
<gene>
    <name evidence="5" type="ORF">MZV50_03400</name>
</gene>
<keyword evidence="5" id="KW-0489">Methyltransferase</keyword>
<dbReference type="Proteomes" id="UP001057520">
    <property type="component" value="Chromosome"/>
</dbReference>